<dbReference type="OrthoDB" id="1302495at2759"/>
<sequence>MATEADLLAILARSIGISNYQGLSLQTRYNTTVCTCESKLPTGTDTPQLLYSASKEPTKHIICSNNRAKENKTRCCILHREYLNKLIYRPDDSHPRRQQLISIAKSHQDLRKSYLNLAISEYSRPFCYSQ</sequence>
<protein>
    <submittedName>
        <fullName evidence="1">Uncharacterized protein</fullName>
    </submittedName>
</protein>
<organism evidence="1 2">
    <name type="scientific">Solanum commersonii</name>
    <name type="common">Commerson's wild potato</name>
    <name type="synonym">Commerson's nightshade</name>
    <dbReference type="NCBI Taxonomy" id="4109"/>
    <lineage>
        <taxon>Eukaryota</taxon>
        <taxon>Viridiplantae</taxon>
        <taxon>Streptophyta</taxon>
        <taxon>Embryophyta</taxon>
        <taxon>Tracheophyta</taxon>
        <taxon>Spermatophyta</taxon>
        <taxon>Magnoliopsida</taxon>
        <taxon>eudicotyledons</taxon>
        <taxon>Gunneridae</taxon>
        <taxon>Pentapetalae</taxon>
        <taxon>asterids</taxon>
        <taxon>lamiids</taxon>
        <taxon>Solanales</taxon>
        <taxon>Solanaceae</taxon>
        <taxon>Solanoideae</taxon>
        <taxon>Solaneae</taxon>
        <taxon>Solanum</taxon>
    </lineage>
</organism>
<name>A0A9J5ZIX1_SOLCO</name>
<comment type="caution">
    <text evidence="1">The sequence shown here is derived from an EMBL/GenBank/DDBJ whole genome shotgun (WGS) entry which is preliminary data.</text>
</comment>
<dbReference type="AlphaFoldDB" id="A0A9J5ZIX1"/>
<keyword evidence="2" id="KW-1185">Reference proteome</keyword>
<dbReference type="Proteomes" id="UP000824120">
    <property type="component" value="Chromosome 4"/>
</dbReference>
<evidence type="ECO:0000313" key="2">
    <source>
        <dbReference type="Proteomes" id="UP000824120"/>
    </source>
</evidence>
<accession>A0A9J5ZIX1</accession>
<dbReference type="EMBL" id="JACXVP010000004">
    <property type="protein sequence ID" value="KAG5612079.1"/>
    <property type="molecule type" value="Genomic_DNA"/>
</dbReference>
<reference evidence="1 2" key="1">
    <citation type="submission" date="2020-09" db="EMBL/GenBank/DDBJ databases">
        <title>De no assembly of potato wild relative species, Solanum commersonii.</title>
        <authorList>
            <person name="Cho K."/>
        </authorList>
    </citation>
    <scope>NUCLEOTIDE SEQUENCE [LARGE SCALE GENOMIC DNA]</scope>
    <source>
        <strain evidence="1">LZ3.2</strain>
        <tissue evidence="1">Leaf</tissue>
    </source>
</reference>
<gene>
    <name evidence="1" type="ORF">H5410_023360</name>
</gene>
<evidence type="ECO:0000313" key="1">
    <source>
        <dbReference type="EMBL" id="KAG5612079.1"/>
    </source>
</evidence>
<proteinExistence type="predicted"/>